<keyword evidence="2" id="KW-1185">Reference proteome</keyword>
<reference evidence="1 2" key="1">
    <citation type="submission" date="2012-01" db="EMBL/GenBank/DDBJ databases">
        <title>Improved High-Quality Draft sequence of Metallosphaera yellowstonensis MK1.</title>
        <authorList>
            <consortium name="US DOE Joint Genome Institute"/>
            <person name="Lucas S."/>
            <person name="Han J."/>
            <person name="Cheng J.-F."/>
            <person name="Goodwin L."/>
            <person name="Pitluck S."/>
            <person name="Peters L."/>
            <person name="Teshima H."/>
            <person name="Detter J.C."/>
            <person name="Han C."/>
            <person name="Tapia R."/>
            <person name="Land M."/>
            <person name="Hauser L."/>
            <person name="Kyrpides N."/>
            <person name="Kozubal M."/>
            <person name="Macur R.E."/>
            <person name="Jay Z."/>
            <person name="Inskeep W."/>
            <person name="Woyke T."/>
        </authorList>
    </citation>
    <scope>NUCLEOTIDE SEQUENCE [LARGE SCALE GENOMIC DNA]</scope>
    <source>
        <strain evidence="1 2">MK1</strain>
    </source>
</reference>
<sequence>MPSLSIICFMPSYNLLEQGYPFLEVILSSLNVCDKMYIYDGSSDSTTKVLSRIKNPRLIVLRGDWNFSSKNTRGGQVIAEVSNKLLDEVRRREGWENTFVYYVQANEVFHEETYSQIRLIPETYPNYRGYLLYYYGFYGTLLRGEQFRLRMAPLSKHVRVIHDGWTMNVFGGFLKAVKIVMRHEAGMMLKYGRLNDFLWVSNSMYRYVYTRRPVFRYSLLFRSIVTKKLETHSSMFKDMRFSEMREMVEKMRELKDEEFWREMIKVSEKVQGSGKREFPKVTIPVEDHPKVMRPLLSMSTYEPREEIIREINELREPVTC</sequence>
<dbReference type="AlphaFoldDB" id="H2C9W0"/>
<evidence type="ECO:0008006" key="3">
    <source>
        <dbReference type="Google" id="ProtNLM"/>
    </source>
</evidence>
<organism evidence="1 2">
    <name type="scientific">Metallosphaera yellowstonensis MK1</name>
    <dbReference type="NCBI Taxonomy" id="671065"/>
    <lineage>
        <taxon>Archaea</taxon>
        <taxon>Thermoproteota</taxon>
        <taxon>Thermoprotei</taxon>
        <taxon>Sulfolobales</taxon>
        <taxon>Sulfolobaceae</taxon>
        <taxon>Metallosphaera</taxon>
    </lineage>
</organism>
<dbReference type="OrthoDB" id="378034at2157"/>
<proteinExistence type="predicted"/>
<evidence type="ECO:0000313" key="1">
    <source>
        <dbReference type="EMBL" id="EHP68936.1"/>
    </source>
</evidence>
<name>H2C9W0_9CREN</name>
<dbReference type="STRING" id="671065.MetMK1DRAFT_00033850"/>
<dbReference type="EMBL" id="JH597770">
    <property type="protein sequence ID" value="EHP68936.1"/>
    <property type="molecule type" value="Genomic_DNA"/>
</dbReference>
<accession>H2C9W0</accession>
<dbReference type="Proteomes" id="UP000003980">
    <property type="component" value="Unassembled WGS sequence"/>
</dbReference>
<evidence type="ECO:0000313" key="2">
    <source>
        <dbReference type="Proteomes" id="UP000003980"/>
    </source>
</evidence>
<gene>
    <name evidence="1" type="ORF">MetMK1DRAFT_00033850</name>
</gene>
<dbReference type="HOGENOM" id="CLU_867713_0_0_2"/>
<protein>
    <recommendedName>
        <fullName evidence="3">Glycosyl transferase</fullName>
    </recommendedName>
</protein>
<dbReference type="RefSeq" id="WP_009075865.1">
    <property type="nucleotide sequence ID" value="NZ_JH597770.1"/>
</dbReference>